<dbReference type="PROSITE" id="PS00501">
    <property type="entry name" value="SPASE_I_1"/>
    <property type="match status" value="1"/>
</dbReference>
<dbReference type="Gene3D" id="2.10.109.10">
    <property type="entry name" value="Umud Fragment, subunit A"/>
    <property type="match status" value="1"/>
</dbReference>
<evidence type="ECO:0000259" key="9">
    <source>
        <dbReference type="Pfam" id="PF10502"/>
    </source>
</evidence>
<keyword evidence="7" id="KW-1133">Transmembrane helix</keyword>
<gene>
    <name evidence="10" type="primary">lepB</name>
    <name evidence="10" type="ORF">CGS56_02385</name>
</gene>
<sequence>MKKRDIRFASIPSTEEVAAERERLAYQSRYQRVLRSTIYILVVVAAAAVLLATLFLPVLQVSGDSMYPTLNDKDIILLVKSNHIENGELCGFYWQNKLLLKRIIGQPGDVIDMDVNGVVSVNGVALDEPYVDALTVGECDIRFPYQVPENRYFVLGDHRATSIDSRSSVIGCVEKSQIVGRVFLRVWPLSSFSLIH</sequence>
<comment type="caution">
    <text evidence="10">The sequence shown here is derived from an EMBL/GenBank/DDBJ whole genome shotgun (WGS) entry which is preliminary data.</text>
</comment>
<dbReference type="SUPFAM" id="SSF51306">
    <property type="entry name" value="LexA/Signal peptidase"/>
    <property type="match status" value="1"/>
</dbReference>
<dbReference type="GO" id="GO:0009003">
    <property type="term" value="F:signal peptidase activity"/>
    <property type="evidence" value="ECO:0007669"/>
    <property type="project" value="UniProtKB-EC"/>
</dbReference>
<dbReference type="EMBL" id="NMTW01000016">
    <property type="protein sequence ID" value="PDX76511.1"/>
    <property type="molecule type" value="Genomic_DNA"/>
</dbReference>
<dbReference type="PROSITE" id="PS00760">
    <property type="entry name" value="SPASE_I_2"/>
    <property type="match status" value="1"/>
</dbReference>
<protein>
    <recommendedName>
        <fullName evidence="4 7">Signal peptidase I</fullName>
        <ecNumber evidence="4 7">3.4.21.89</ecNumber>
    </recommendedName>
</protein>
<keyword evidence="7" id="KW-0812">Transmembrane</keyword>
<dbReference type="PRINTS" id="PR00727">
    <property type="entry name" value="LEADERPTASE"/>
</dbReference>
<evidence type="ECO:0000256" key="5">
    <source>
        <dbReference type="ARBA" id="ARBA00022670"/>
    </source>
</evidence>
<evidence type="ECO:0000256" key="8">
    <source>
        <dbReference type="RuleBase" id="RU362042"/>
    </source>
</evidence>
<feature type="transmembrane region" description="Helical" evidence="7">
    <location>
        <begin position="38"/>
        <end position="59"/>
    </location>
</feature>
<evidence type="ECO:0000256" key="6">
    <source>
        <dbReference type="ARBA" id="ARBA00022801"/>
    </source>
</evidence>
<dbReference type="Proteomes" id="UP000220157">
    <property type="component" value="Unassembled WGS sequence"/>
</dbReference>
<evidence type="ECO:0000256" key="3">
    <source>
        <dbReference type="ARBA" id="ARBA00009370"/>
    </source>
</evidence>
<comment type="subcellular location">
    <subcellularLocation>
        <location evidence="2">Cell membrane</location>
        <topology evidence="2">Single-pass type II membrane protein</topology>
    </subcellularLocation>
    <subcellularLocation>
        <location evidence="8">Membrane</location>
        <topology evidence="8">Single-pass type II membrane protein</topology>
    </subcellularLocation>
</comment>
<name>A0A2A7ABN8_9FIRM</name>
<dbReference type="Pfam" id="PF10502">
    <property type="entry name" value="Peptidase_S26"/>
    <property type="match status" value="1"/>
</dbReference>
<dbReference type="InterPro" id="IPR019756">
    <property type="entry name" value="Pept_S26A_signal_pept_1_Ser-AS"/>
</dbReference>
<evidence type="ECO:0000256" key="7">
    <source>
        <dbReference type="RuleBase" id="RU003993"/>
    </source>
</evidence>
<dbReference type="InterPro" id="IPR019757">
    <property type="entry name" value="Pept_S26A_signal_pept_1_Lys-AS"/>
</dbReference>
<keyword evidence="7" id="KW-0472">Membrane</keyword>
<dbReference type="NCBIfam" id="TIGR02227">
    <property type="entry name" value="sigpep_I_bact"/>
    <property type="match status" value="1"/>
</dbReference>
<keyword evidence="5 7" id="KW-0645">Protease</keyword>
<comment type="catalytic activity">
    <reaction evidence="1 7">
        <text>Cleavage of hydrophobic, N-terminal signal or leader sequences from secreted and periplasmic proteins.</text>
        <dbReference type="EC" id="3.4.21.89"/>
    </reaction>
</comment>
<dbReference type="InterPro" id="IPR019533">
    <property type="entry name" value="Peptidase_S26"/>
</dbReference>
<dbReference type="InterPro" id="IPR019758">
    <property type="entry name" value="Pept_S26A_signal_pept_1_CS"/>
</dbReference>
<keyword evidence="6 7" id="KW-0378">Hydrolase</keyword>
<dbReference type="InterPro" id="IPR036286">
    <property type="entry name" value="LexA/Signal_pep-like_sf"/>
</dbReference>
<evidence type="ECO:0000256" key="1">
    <source>
        <dbReference type="ARBA" id="ARBA00000677"/>
    </source>
</evidence>
<organism evidence="10 11">
    <name type="scientific">Faecalibacterium prausnitzii</name>
    <dbReference type="NCBI Taxonomy" id="853"/>
    <lineage>
        <taxon>Bacteria</taxon>
        <taxon>Bacillati</taxon>
        <taxon>Bacillota</taxon>
        <taxon>Clostridia</taxon>
        <taxon>Eubacteriales</taxon>
        <taxon>Oscillospiraceae</taxon>
        <taxon>Faecalibacterium</taxon>
    </lineage>
</organism>
<dbReference type="AlphaFoldDB" id="A0A2A7ABN8"/>
<comment type="similarity">
    <text evidence="3 8">Belongs to the peptidase S26 family.</text>
</comment>
<accession>A0A2A7ABN8</accession>
<feature type="domain" description="Peptidase S26" evidence="9">
    <location>
        <begin position="36"/>
        <end position="187"/>
    </location>
</feature>
<dbReference type="InterPro" id="IPR000223">
    <property type="entry name" value="Pept_S26A_signal_pept_1"/>
</dbReference>
<evidence type="ECO:0000313" key="10">
    <source>
        <dbReference type="EMBL" id="PDX76511.1"/>
    </source>
</evidence>
<dbReference type="RefSeq" id="WP_097784917.1">
    <property type="nucleotide sequence ID" value="NZ_DAWEGZ010000006.1"/>
</dbReference>
<evidence type="ECO:0000313" key="11">
    <source>
        <dbReference type="Proteomes" id="UP000220157"/>
    </source>
</evidence>
<reference evidence="10 11" key="1">
    <citation type="journal article" date="2017" name="Front. Microbiol.">
        <title>New Insights into the Diversity of the Genus Faecalibacterium.</title>
        <authorList>
            <person name="Benevides L."/>
            <person name="Burman S."/>
            <person name="Martin R."/>
            <person name="Robert V."/>
            <person name="Thomas M."/>
            <person name="Miquel S."/>
            <person name="Chain F."/>
            <person name="Sokol H."/>
            <person name="Bermudez-Humaran L.G."/>
            <person name="Morrison M."/>
            <person name="Langella P."/>
            <person name="Azevedo V.A."/>
            <person name="Chatel J.M."/>
            <person name="Soares S."/>
        </authorList>
    </citation>
    <scope>NUCLEOTIDE SEQUENCE [LARGE SCALE GENOMIC DNA]</scope>
    <source>
        <strain evidence="10 11">CNCM I 4573</strain>
    </source>
</reference>
<proteinExistence type="inferred from homology"/>
<dbReference type="CDD" id="cd06530">
    <property type="entry name" value="S26_SPase_I"/>
    <property type="match status" value="1"/>
</dbReference>
<dbReference type="EC" id="3.4.21.89" evidence="4 7"/>
<evidence type="ECO:0000256" key="4">
    <source>
        <dbReference type="ARBA" id="ARBA00013208"/>
    </source>
</evidence>
<dbReference type="PANTHER" id="PTHR43390:SF1">
    <property type="entry name" value="CHLOROPLAST PROCESSING PEPTIDASE"/>
    <property type="match status" value="1"/>
</dbReference>
<evidence type="ECO:0000256" key="2">
    <source>
        <dbReference type="ARBA" id="ARBA00004401"/>
    </source>
</evidence>
<dbReference type="PANTHER" id="PTHR43390">
    <property type="entry name" value="SIGNAL PEPTIDASE I"/>
    <property type="match status" value="1"/>
</dbReference>
<dbReference type="GO" id="GO:0004252">
    <property type="term" value="F:serine-type endopeptidase activity"/>
    <property type="evidence" value="ECO:0007669"/>
    <property type="project" value="InterPro"/>
</dbReference>
<dbReference type="PROSITE" id="PS00761">
    <property type="entry name" value="SPASE_I_3"/>
    <property type="match status" value="1"/>
</dbReference>
<dbReference type="GO" id="GO:0005886">
    <property type="term" value="C:plasma membrane"/>
    <property type="evidence" value="ECO:0007669"/>
    <property type="project" value="UniProtKB-SubCell"/>
</dbReference>
<dbReference type="GO" id="GO:0006465">
    <property type="term" value="P:signal peptide processing"/>
    <property type="evidence" value="ECO:0007669"/>
    <property type="project" value="InterPro"/>
</dbReference>